<evidence type="ECO:0000256" key="13">
    <source>
        <dbReference type="RuleBase" id="RU362101"/>
    </source>
</evidence>
<keyword evidence="11 13" id="KW-0472">Membrane</keyword>
<evidence type="ECO:0000256" key="6">
    <source>
        <dbReference type="ARBA" id="ARBA00022596"/>
    </source>
</evidence>
<keyword evidence="6" id="KW-0533">Nickel</keyword>
<feature type="signal peptide" evidence="14">
    <location>
        <begin position="1"/>
        <end position="19"/>
    </location>
</feature>
<keyword evidence="14" id="KW-0732">Signal</keyword>
<dbReference type="PROSITE" id="PS51318">
    <property type="entry name" value="TAT"/>
    <property type="match status" value="1"/>
</dbReference>
<accession>A0A0P6VN05</accession>
<dbReference type="STRING" id="665126.ABB55_19865"/>
<evidence type="ECO:0000256" key="3">
    <source>
        <dbReference type="ARBA" id="ARBA00022426"/>
    </source>
</evidence>
<evidence type="ECO:0000256" key="4">
    <source>
        <dbReference type="ARBA" id="ARBA00022448"/>
    </source>
</evidence>
<proteinExistence type="inferred from homology"/>
<dbReference type="InterPro" id="IPR051224">
    <property type="entry name" value="NiCoT_RcnA"/>
</dbReference>
<sequence length="365" mass="36732">MIRSRRLALLLLAAAVVLAAAGGSVDAAGPFGVAAPEAGGGGGTGLFGWIAQQQSAFYRALTGAVRALKTDPTAVAGLVGLAFAYGVFHAAGPGHGKAVIASYVVANGETLKRGVLLSFVSALFQALTAILFVAAAVFVLNLTSIAMTEATRGLELASGSLITALGLWLVWTKALRRGRVFSALAQPAMAGGPAGLSGAAFDHAHGPDCGHSPTLRLARPGGPGPKPARFQPVVACEDCGHLHAPDPRQLTDPLSLRRALSAVVSVGIRPCTGALIVLVFAFSQKLWWAGVLATLAMAVGTGLTVAVLASLAVSAKSFALGLAGFDSPWSTRIVRGAEILGALAILTMGILILGATLVGGPPMAG</sequence>
<evidence type="ECO:0000256" key="14">
    <source>
        <dbReference type="SAM" id="SignalP"/>
    </source>
</evidence>
<keyword evidence="5" id="KW-1003">Cell membrane</keyword>
<comment type="caution">
    <text evidence="15">The sequence shown here is derived from an EMBL/GenBank/DDBJ whole genome shotgun (WGS) entry which is preliminary data.</text>
</comment>
<dbReference type="GO" id="GO:0046583">
    <property type="term" value="F:monoatomic cation efflux transmembrane transporter activity"/>
    <property type="evidence" value="ECO:0007669"/>
    <property type="project" value="TreeGrafter"/>
</dbReference>
<dbReference type="Pfam" id="PF03824">
    <property type="entry name" value="NicO"/>
    <property type="match status" value="1"/>
</dbReference>
<dbReference type="PANTHER" id="PTHR40659:SF1">
    <property type="entry name" value="NICKEL_COBALT EFFLUX SYSTEM RCNA"/>
    <property type="match status" value="1"/>
</dbReference>
<evidence type="ECO:0000313" key="15">
    <source>
        <dbReference type="EMBL" id="KPL54192.1"/>
    </source>
</evidence>
<evidence type="ECO:0000256" key="9">
    <source>
        <dbReference type="ARBA" id="ARBA00023065"/>
    </source>
</evidence>
<dbReference type="InterPro" id="IPR006311">
    <property type="entry name" value="TAT_signal"/>
</dbReference>
<feature type="transmembrane region" description="Helical" evidence="13">
    <location>
        <begin position="115"/>
        <end position="140"/>
    </location>
</feature>
<evidence type="ECO:0000313" key="16">
    <source>
        <dbReference type="Proteomes" id="UP000048984"/>
    </source>
</evidence>
<dbReference type="PANTHER" id="PTHR40659">
    <property type="entry name" value="NICKEL/COBALT EFFLUX SYSTEM RCNA"/>
    <property type="match status" value="1"/>
</dbReference>
<feature type="chain" id="PRO_5006131653" description="Nickel/cobalt efflux system" evidence="14">
    <location>
        <begin position="20"/>
        <end position="365"/>
    </location>
</feature>
<comment type="subcellular location">
    <subcellularLocation>
        <location evidence="2 13">Cell membrane</location>
        <topology evidence="2 13">Multi-pass membrane protein</topology>
    </subcellularLocation>
</comment>
<keyword evidence="7 13" id="KW-0812">Transmembrane</keyword>
<dbReference type="GO" id="GO:0010045">
    <property type="term" value="P:response to nickel cation"/>
    <property type="evidence" value="ECO:0007669"/>
    <property type="project" value="TreeGrafter"/>
</dbReference>
<evidence type="ECO:0000256" key="11">
    <source>
        <dbReference type="ARBA" id="ARBA00023136"/>
    </source>
</evidence>
<evidence type="ECO:0000256" key="1">
    <source>
        <dbReference type="ARBA" id="ARBA00002510"/>
    </source>
</evidence>
<comment type="similarity">
    <text evidence="13">Belongs to the NiCoT transporter (TC 2.A.52) family.</text>
</comment>
<evidence type="ECO:0000256" key="2">
    <source>
        <dbReference type="ARBA" id="ARBA00004651"/>
    </source>
</evidence>
<dbReference type="Proteomes" id="UP000048984">
    <property type="component" value="Unassembled WGS sequence"/>
</dbReference>
<feature type="transmembrane region" description="Helical" evidence="13">
    <location>
        <begin position="74"/>
        <end position="94"/>
    </location>
</feature>
<gene>
    <name evidence="15" type="ORF">ABB55_19865</name>
</gene>
<keyword evidence="9" id="KW-0406">Ion transport</keyword>
<dbReference type="RefSeq" id="WP_054360360.1">
    <property type="nucleotide sequence ID" value="NZ_LJYW01000001.1"/>
</dbReference>
<feature type="transmembrane region" description="Helical" evidence="13">
    <location>
        <begin position="152"/>
        <end position="171"/>
    </location>
</feature>
<reference evidence="15 16" key="2">
    <citation type="submission" date="2015-10" db="EMBL/GenBank/DDBJ databases">
        <title>Draft Genome Sequence of Prosthecomicrobium hirschii ATCC 27832.</title>
        <authorList>
            <person name="Daniel J."/>
            <person name="Givan S.A."/>
            <person name="Brun Y.V."/>
            <person name="Brown P.J."/>
        </authorList>
    </citation>
    <scope>NUCLEOTIDE SEQUENCE [LARGE SCALE GENOMIC DNA]</scope>
    <source>
        <strain evidence="15 16">16</strain>
    </source>
</reference>
<keyword evidence="12" id="KW-0170">Cobalt</keyword>
<reference evidence="15 16" key="1">
    <citation type="submission" date="2015-09" db="EMBL/GenBank/DDBJ databases">
        <authorList>
            <person name="Jackson K.R."/>
            <person name="Lunt B.L."/>
            <person name="Fisher J.N.B."/>
            <person name="Gardner A.V."/>
            <person name="Bailey M.E."/>
            <person name="Deus L.M."/>
            <person name="Earl A.S."/>
            <person name="Gibby P.D."/>
            <person name="Hartmann K.A."/>
            <person name="Liu J.E."/>
            <person name="Manci A.M."/>
            <person name="Nielsen D.A."/>
            <person name="Solomon M.B."/>
            <person name="Breakwell D.P."/>
            <person name="Burnett S.H."/>
            <person name="Grose J.H."/>
        </authorList>
    </citation>
    <scope>NUCLEOTIDE SEQUENCE [LARGE SCALE GENOMIC DNA]</scope>
    <source>
        <strain evidence="15 16">16</strain>
    </source>
</reference>
<dbReference type="AlphaFoldDB" id="A0A0P6VN05"/>
<evidence type="ECO:0000256" key="8">
    <source>
        <dbReference type="ARBA" id="ARBA00022989"/>
    </source>
</evidence>
<keyword evidence="8 13" id="KW-1133">Transmembrane helix</keyword>
<dbReference type="GO" id="GO:0015099">
    <property type="term" value="F:nickel cation transmembrane transporter activity"/>
    <property type="evidence" value="ECO:0007669"/>
    <property type="project" value="UniProtKB-UniRule"/>
</dbReference>
<comment type="function">
    <text evidence="1">Efflux system for nickel and cobalt.</text>
</comment>
<feature type="transmembrane region" description="Helical" evidence="13">
    <location>
        <begin position="287"/>
        <end position="315"/>
    </location>
</feature>
<evidence type="ECO:0000256" key="10">
    <source>
        <dbReference type="ARBA" id="ARBA00023112"/>
    </source>
</evidence>
<evidence type="ECO:0000256" key="12">
    <source>
        <dbReference type="ARBA" id="ARBA00023285"/>
    </source>
</evidence>
<dbReference type="InterPro" id="IPR011541">
    <property type="entry name" value="Ni/Co_transpt_high_affinity"/>
</dbReference>
<keyword evidence="16" id="KW-1185">Reference proteome</keyword>
<keyword evidence="4 13" id="KW-0813">Transport</keyword>
<dbReference type="GO" id="GO:0032025">
    <property type="term" value="P:response to cobalt ion"/>
    <property type="evidence" value="ECO:0007669"/>
    <property type="project" value="TreeGrafter"/>
</dbReference>
<dbReference type="GO" id="GO:0005886">
    <property type="term" value="C:plasma membrane"/>
    <property type="evidence" value="ECO:0007669"/>
    <property type="project" value="UniProtKB-SubCell"/>
</dbReference>
<protein>
    <recommendedName>
        <fullName evidence="13">Nickel/cobalt efflux system</fullName>
    </recommendedName>
</protein>
<feature type="transmembrane region" description="Helical" evidence="13">
    <location>
        <begin position="336"/>
        <end position="358"/>
    </location>
</feature>
<dbReference type="EMBL" id="LJYW01000001">
    <property type="protein sequence ID" value="KPL54192.1"/>
    <property type="molecule type" value="Genomic_DNA"/>
</dbReference>
<name>A0A0P6VN05_9HYPH</name>
<organism evidence="15 16">
    <name type="scientific">Prosthecodimorpha hirschii</name>
    <dbReference type="NCBI Taxonomy" id="665126"/>
    <lineage>
        <taxon>Bacteria</taxon>
        <taxon>Pseudomonadati</taxon>
        <taxon>Pseudomonadota</taxon>
        <taxon>Alphaproteobacteria</taxon>
        <taxon>Hyphomicrobiales</taxon>
        <taxon>Ancalomicrobiaceae</taxon>
        <taxon>Prosthecodimorpha</taxon>
    </lineage>
</organism>
<evidence type="ECO:0000256" key="5">
    <source>
        <dbReference type="ARBA" id="ARBA00022475"/>
    </source>
</evidence>
<evidence type="ECO:0000256" key="7">
    <source>
        <dbReference type="ARBA" id="ARBA00022692"/>
    </source>
</evidence>
<feature type="transmembrane region" description="Helical" evidence="13">
    <location>
        <begin position="259"/>
        <end position="281"/>
    </location>
</feature>
<dbReference type="GO" id="GO:0006824">
    <property type="term" value="P:cobalt ion transport"/>
    <property type="evidence" value="ECO:0007669"/>
    <property type="project" value="UniProtKB-KW"/>
</dbReference>
<keyword evidence="10" id="KW-0921">Nickel transport</keyword>
<keyword evidence="3" id="KW-0171">Cobalt transport</keyword>